<proteinExistence type="predicted"/>
<evidence type="ECO:0000313" key="1">
    <source>
        <dbReference type="EMBL" id="QED44886.1"/>
    </source>
</evidence>
<accession>A0A6M2YYA9</accession>
<dbReference type="Pfam" id="PF05549">
    <property type="entry name" value="Allexi_40kDa"/>
    <property type="match status" value="1"/>
</dbReference>
<protein>
    <submittedName>
        <fullName evidence="1">TGB3</fullName>
    </submittedName>
</protein>
<dbReference type="InterPro" id="IPR008398">
    <property type="entry name" value="Allexi_40kDa"/>
</dbReference>
<reference evidence="1" key="1">
    <citation type="submission" date="2019-06" db="EMBL/GenBank/DDBJ databases">
        <authorList>
            <person name="Jo Y."/>
            <person name="Cho W.K."/>
        </authorList>
    </citation>
    <scope>NUCLEOTIDE SEQUENCE</scope>
    <source>
        <strain evidence="1">G18-2</strain>
    </source>
</reference>
<name>A0A6M2YYA9_9VIRU</name>
<organism evidence="1">
    <name type="scientific">Garlic virus X</name>
    <dbReference type="NCBI Taxonomy" id="150284"/>
    <lineage>
        <taxon>Viruses</taxon>
        <taxon>Riboviria</taxon>
        <taxon>Orthornavirae</taxon>
        <taxon>Kitrinoviricota</taxon>
        <taxon>Alsuviricetes</taxon>
        <taxon>Tymovirales</taxon>
        <taxon>Alphaflexiviridae</taxon>
        <taxon>Allexivirus</taxon>
        <taxon>Acarallexivirus</taxon>
        <taxon>Allexivirus ecsallii</taxon>
    </lineage>
</organism>
<gene>
    <name evidence="1" type="primary">ORF4</name>
</gene>
<dbReference type="EMBL" id="MN059404">
    <property type="protein sequence ID" value="QED44886.1"/>
    <property type="molecule type" value="Genomic_RNA"/>
</dbReference>
<sequence>MTYATAYQLHETKNYIVDYINTVINHIASRLKDGHGRTTQLTQIMDYKIREIASSLDTITLSISARRRDDIPPPSNREVQREFSAGSSDSVNRTFFTNLNAALDATENLLNHVPPTRHVVPPISLPLDELYGLLHALHRGTLEWLTHISHDTEQIANGIHALQTDLLSEVRLSNRKTDAVLEKLADLAAKLGERPELNSESDLVKTMHSIETQIHGLVSELRETTSGKTPKSSSSSGTLADTNTAAAHLTLPTYIPEHPTARCRSYGSVEFGGATFHVPMDIKGRRASTALRLLIKHTIERGSTAIKYELFDDGALLLTEEMNTPHKLNQPLTDSLSLLHSKCTNFIYKIRDDGLY</sequence>